<dbReference type="InterPro" id="IPR020974">
    <property type="entry name" value="CPD_dom"/>
</dbReference>
<evidence type="ECO:0000256" key="3">
    <source>
        <dbReference type="ARBA" id="ARBA00004613"/>
    </source>
</evidence>
<keyword evidence="10" id="KW-0677">Repeat</keyword>
<dbReference type="InterPro" id="IPR058988">
    <property type="entry name" value="IpaJ"/>
</dbReference>
<dbReference type="Pfam" id="PF11713">
    <property type="entry name" value="Peptidase_C80"/>
    <property type="match status" value="1"/>
</dbReference>
<feature type="compositionally biased region" description="Basic and acidic residues" evidence="22">
    <location>
        <begin position="1034"/>
        <end position="1053"/>
    </location>
</feature>
<evidence type="ECO:0000256" key="7">
    <source>
        <dbReference type="ARBA" id="ARBA00022670"/>
    </source>
</evidence>
<keyword evidence="6" id="KW-0800">Toxin</keyword>
<dbReference type="SUPFAM" id="SSF158842">
    <property type="entry name" value="PMT central region-like"/>
    <property type="match status" value="1"/>
</dbReference>
<dbReference type="Pfam" id="PF21735">
    <property type="entry name" value="RtxA_C"/>
    <property type="match status" value="7"/>
</dbReference>
<keyword evidence="19" id="KW-1035">Host cytoplasm</keyword>
<keyword evidence="14" id="KW-0460">Magnesium</keyword>
<dbReference type="Gene3D" id="1.20.140.180">
    <property type="match status" value="1"/>
</dbReference>
<dbReference type="Pfam" id="PF11647">
    <property type="entry name" value="MLD"/>
    <property type="match status" value="1"/>
</dbReference>
<organism evidence="24 25">
    <name type="scientific">Chromobacterium amazonense</name>
    <dbReference type="NCBI Taxonomy" id="1382803"/>
    <lineage>
        <taxon>Bacteria</taxon>
        <taxon>Pseudomonadati</taxon>
        <taxon>Pseudomonadota</taxon>
        <taxon>Betaproteobacteria</taxon>
        <taxon>Neisseriales</taxon>
        <taxon>Chromobacteriaceae</taxon>
        <taxon>Chromobacterium</taxon>
    </lineage>
</organism>
<feature type="compositionally biased region" description="Basic and acidic residues" evidence="22">
    <location>
        <begin position="2383"/>
        <end position="2393"/>
    </location>
</feature>
<evidence type="ECO:0000256" key="4">
    <source>
        <dbReference type="ARBA" id="ARBA00022511"/>
    </source>
</evidence>
<feature type="domain" description="Peptidase C80" evidence="23">
    <location>
        <begin position="2437"/>
        <end position="2621"/>
    </location>
</feature>
<sequence length="3519" mass="375702">MLGAANVLTKVGEGDLSAVMLGWGNVLSHVGNGRTLGVMAAAGNIFTKVGDGTSIAAMVGAGNVFTHIGQGDAWALMGGVLNVFTKVGDGKALALMVAKGNIFTHVGNGLTVALMLAKGNIATKVGDGMTLAAMIGGANVFSQIGHGETFAAMIGKANVLTKVGDGLTAALMAGKANVFTQVGHGISLGLFAGDLNLMTKVGDGATLAAAFGKANVMTHVGSGVTGVLALGKANIVTKVGDGLLGVLAKAEANVVTHVGNGVTAALLLGKGNVLTKVGNGATVGLLVSDVGNVLTQVGEGLQIGFAKGKANVMTKVGAGEQIVAAWGELNVLTHVGDGLGVRAAKGRANVLSKIGQGGQLSIVQGEANLVTHIGDGDDYTGAWGRANLVTKVGAGRQVTLAKGEANIITQVGQGDGYQALLGRANLVTKVGDGIQVTAAKGEANIVTTVGDGLSVTAVYGKLNSNIKVGSGTSVNVAWGNYNLNTQWGDGLNVAVMKGRGNANIQIGDGMMITAAYARNNVVVKVGNGDFYSLAVASSNTASNKLAELFGNIKQTLLGAAASQAINYLVQGDEGDTSGVSRQGRGGFRLPGRQSRTGADEESLGVELAEVQQLQGFRLDEISQTDSSLAGDLRGQVSRPQDVDEGQHASRLSIDEQSVARTNLIVNGDFEQYGHGWQSTHGIEAWLGAGVYGLSAEAKYGQFSSELSTDRNTTIYQDLDGLRGGQTITLDFDFARRLHAGLEHGIEVRWNNVLVFSSQGDAAEWQHKQLQLTAVAGRNRLSFSGTGPENSLGYVIDNVAAYAAAMPDVNVPNMGVQVAQDQAAAERDQQRLEQEKKRQLADIEGSLRQLEASDEQQLSRNGDWLRDVLNEEADAVTSRLGQMTHGLESLATPRLEGGSGHAWRDRFAADLPADAQEQLARAQAAASDALNTVDQQHQRQQAKRQEALQKSERGRRRSEEARLRSQDQARAATTQGEEQRVKAQSAQQQAQARQEQANQDVELARQRGAQAAEESRQKVGQAASDAKSVQQQSDAKPEREVRRVAVAEPPRADATEPDETTEANDVDEIDVEAGSTETPGQIASDLGGLEDARAAVNRLQINAGVRARSRFSSRRVNSEQQVPDAQINGMVEERLQGLGKTDSDGADTRQADTQIGSADSEVIAQAEVVTQRAVKKQNYDNSCGAASLLCAAKELGIEKMPMLEGSLSKMSGVDTLELDNRCETDIYRITSDSTSQNKMQHDLRYASYSLPQHLVHAGRILGLNAVVRETPGVFSTVLNWAYPTVRRDLDSMGATVESSTQGLGRGEVALKALAVTIAGVPVGLHWVVSRPDGSYMDPGVGKNAEDFSELIGNAKTATSRIISYIDTGISVVFSRDSDSATGSRRRFVSSEPNGDEHLEALGAKHEGLLFDGLITRQALQQEASVFAKRIGPSYRAILDGLERLSTVGGDTQLVEGLALHQRLSRYLAEHPTSGRNPALGRLRAQLEEKMFAGDMLSRREDLLAVAKESPQLAVRLYQLAREAARSGNTELGAAAIAWARSEPDAALAHLNALVDVEPGKTWRVDKAALAGIADEIRRATGNAADPVSGHGLPQAIEWTHHKQAQSRLSSTSSGRMDFIDRVMQMPDAELERYLVRKNPALKPLCDYVFRGVDLPDGRFGRITSQFVSKPHLLAFSVASSLGNFAVSAREAGALTLERLADGAAAKGHDILEKTVKGSSLSGAYGAEGAQKLAWLQELGLAGLVGHWHPETKALLGFYVTPDLYALRDASDEAMKALGQQVKRVDADHFYFPVDMSDAESLRRSTELLRASPQWQQKMYTGDYDLHDMLSFSGRAHSVPSSSQTERFIRGMLNAAVAAKDESRPLRRGSHHTVQHGPQVSYPAHMGAHEQGVPLVGAVANPSFPLALCDRGVWQPIVHDVAQLQGAYQRMGARLKVTWQPGEDHPRFVPDGENGQVRMVRRPSQDSAGLPGDSSGPRHAVAGQGMPSQESEPVVKAQEQFGQSARRDLQPDIARSSARVPAFDEDLEALGGGRPSSGDSSMPDQSIQRQAVIYAPFVAEDMINQSLGINLIRQGSGKSVLKMIVQDEQSRDQLIQLKNEKVREFIEKGRQYPESVQRVLSETGISLNKYCEVIGKQEIVKKSQEGGGDYLASIQKTMHEKGMTFEQYCESLGRSSYDRGIEAAGKWTHQASVLQQMEIRSNADGVELSRLRPEYDRIYVIGHGGAGMDVLAADSAVTQGRITAAELARQFSEGGLHHDFRDIRVTACHSADTRIPAAFSTPDMERAAQVELGPKKFGFFGRREVSRQSFAQSLSGELYKLGYSNANIIGYHGAGVTFGGQEHRARRLVNEEGRTIGSDVRASEARRAFFPIDAQGNPIRGSVASEDRSRQRAAPDAEDASADSLNIQGLGGAHERVESPRLDISTELAQWRTEQVTSQTRGETASRFDGQLIFQMENDPVAARAAARLAGKHPDKSVLVQVGADGQYRVVHGELSSLSGKLRWQVVGHGREEAADGNSRMSGYDAESLAARLLHVSNDISRAHGIETQAEHVSLVGCSLVGSSRQDGYARGFFEAMERKGGVASVSARSSEVAVDSQGRKHTRAEQGDWLRKEPEHKVVFSRGEDQQLQVRRESMRSGIAEGDINLARVGQSSRASASGAIADNQDVFQAPKKRVATNQEADAGSDSGQLSYSGNIQLQLGDGEFTTVNWGTSNLGIKVGVGGMKSLVFGDNNVMVHIGDGDSQHSVDIAGYRALEGAQLFIGNRNVSFNMGRSNDLIVMADKSIPMPPLVNPFDGAARIAGVLQTIAGSRDQSQWLSAQWAQWTLAGVEKYLADTAGLDQTSSVDYASLTALDSQHQRSSRGLKSDIEATLNKKFNQWQSSQGQQGGGRLSRADKLRQMNEKLAFNFAVGGQGADIQITTANWNFVFGDNIQSILDTNLGSLFGLLTQQFTATGMAKTTFTFTPTDLPRQLQNRLLGRLAGVGSDTTLGDIFGVDYTAQGGLVSRSGDAIDAPAMLREMLSVIADFGGEQLAAFTDPARWLDALEAGAALGKDALSSFARSHGLQAAAPEETDDAPPPADALAPAETDRKAFGLNALHLPNLFATLFSQDKQSEMVQLLSNLKQNLSADLLNMQEQTFDFLRNSGHLQGDGDMHVSLGNYNFNWGGDGKDLGAYLGENNNFWGGRGDDVFYATGTSNVFSGGAGSDTGVLMGRENMMFGGAGDDVAVQAGRINHAYLGEGNDQAYVFGEGGVIDGGAGQDYLVVSGNYNSMDGGAGQDFVVAIGNHNQISLGQGNDYALVFGNHNRLQADHGRNQIKLMGYHAVVTGADESDYLIADSGSKFSELSAGAGDDVLVLGGYQNRFSGGTGVDSFVLSEAVIDCEVLDAEQDDYIVLDDIDQRDIWFKRNGDDLQILLNRCDETAGASDQDRFEQIGAATFNGYFSSKRAQIVLELGEVQKNSLRSYTALSHQAVDALVQAMSGFAPEAGQAGFINNMDQASRHVVQTAWSMAVQGEGKLIV</sequence>
<evidence type="ECO:0000256" key="13">
    <source>
        <dbReference type="ARBA" id="ARBA00022813"/>
    </source>
</evidence>
<evidence type="ECO:0000256" key="17">
    <source>
        <dbReference type="ARBA" id="ARBA00023121"/>
    </source>
</evidence>
<evidence type="ECO:0000313" key="25">
    <source>
        <dbReference type="Proteomes" id="UP000239469"/>
    </source>
</evidence>
<comment type="caution">
    <text evidence="24">The sequence shown here is derived from an EMBL/GenBank/DDBJ whole genome shotgun (WGS) entry which is preliminary data.</text>
</comment>
<gene>
    <name evidence="24" type="ORF">BUE93_06615</name>
</gene>
<evidence type="ECO:0000256" key="11">
    <source>
        <dbReference type="ARBA" id="ARBA00022801"/>
    </source>
</evidence>
<dbReference type="GO" id="GO:0090729">
    <property type="term" value="F:toxin activity"/>
    <property type="evidence" value="ECO:0007669"/>
    <property type="project" value="UniProtKB-KW"/>
</dbReference>
<feature type="region of interest" description="Disordered" evidence="22">
    <location>
        <begin position="1960"/>
        <end position="2042"/>
    </location>
</feature>
<keyword evidence="11" id="KW-0378">Hydrolase</keyword>
<reference evidence="24 25" key="1">
    <citation type="submission" date="2017-01" db="EMBL/GenBank/DDBJ databases">
        <title>New insights into the genetic diversity of Chromobacterium isolated from tropical freshwater lake.</title>
        <authorList>
            <person name="Santos A.B."/>
            <person name="Nascimento A.M."/>
            <person name="Da Silva P.C."/>
        </authorList>
    </citation>
    <scope>NUCLEOTIDE SEQUENCE [LARGE SCALE GENOMIC DNA]</scope>
    <source>
        <strain evidence="24 25">56AF</strain>
    </source>
</reference>
<keyword evidence="16" id="KW-0843">Virulence</keyword>
<dbReference type="GO" id="GO:0020002">
    <property type="term" value="C:host cell plasma membrane"/>
    <property type="evidence" value="ECO:0007669"/>
    <property type="project" value="UniProtKB-SubCell"/>
</dbReference>
<dbReference type="Gene3D" id="2.60.120.260">
    <property type="entry name" value="Galactose-binding domain-like"/>
    <property type="match status" value="1"/>
</dbReference>
<dbReference type="SUPFAM" id="SSF51120">
    <property type="entry name" value="beta-Roll"/>
    <property type="match status" value="2"/>
</dbReference>
<dbReference type="Gene3D" id="2.160.20.160">
    <property type="match status" value="1"/>
</dbReference>
<dbReference type="CDD" id="cd20501">
    <property type="entry name" value="C80_RtxA-like"/>
    <property type="match status" value="1"/>
</dbReference>
<feature type="coiled-coil region" evidence="21">
    <location>
        <begin position="817"/>
        <end position="852"/>
    </location>
</feature>
<dbReference type="GO" id="GO:0006508">
    <property type="term" value="P:proteolysis"/>
    <property type="evidence" value="ECO:0007669"/>
    <property type="project" value="UniProtKB-KW"/>
</dbReference>
<keyword evidence="4" id="KW-1032">Host cell membrane</keyword>
<feature type="region of interest" description="Disordered" evidence="22">
    <location>
        <begin position="575"/>
        <end position="603"/>
    </location>
</feature>
<protein>
    <recommendedName>
        <fullName evidence="23">Peptidase C80 domain-containing protein</fullName>
    </recommendedName>
</protein>
<dbReference type="GO" id="GO:0046872">
    <property type="term" value="F:metal ion binding"/>
    <property type="evidence" value="ECO:0007669"/>
    <property type="project" value="UniProtKB-KW"/>
</dbReference>
<evidence type="ECO:0000256" key="8">
    <source>
        <dbReference type="ARBA" id="ARBA00022679"/>
    </source>
</evidence>
<evidence type="ECO:0000256" key="21">
    <source>
        <dbReference type="SAM" id="Coils"/>
    </source>
</evidence>
<evidence type="ECO:0000259" key="23">
    <source>
        <dbReference type="PROSITE" id="PS51771"/>
    </source>
</evidence>
<evidence type="ECO:0000256" key="12">
    <source>
        <dbReference type="ARBA" id="ARBA00022807"/>
    </source>
</evidence>
<feature type="region of interest" description="Disordered" evidence="22">
    <location>
        <begin position="917"/>
        <end position="1082"/>
    </location>
</feature>
<dbReference type="EMBL" id="MTBD01000011">
    <property type="protein sequence ID" value="PRP71471.1"/>
    <property type="molecule type" value="Genomic_DNA"/>
</dbReference>
<name>A0A2S9X6W5_9NEIS</name>
<feature type="compositionally biased region" description="Low complexity" evidence="22">
    <location>
        <begin position="917"/>
        <end position="929"/>
    </location>
</feature>
<dbReference type="GO" id="GO:0005576">
    <property type="term" value="C:extracellular region"/>
    <property type="evidence" value="ECO:0007669"/>
    <property type="project" value="UniProtKB-SubCell"/>
</dbReference>
<feature type="compositionally biased region" description="Low complexity" evidence="22">
    <location>
        <begin position="982"/>
        <end position="998"/>
    </location>
</feature>
<feature type="region of interest" description="Disordered" evidence="22">
    <location>
        <begin position="3062"/>
        <end position="3083"/>
    </location>
</feature>
<dbReference type="InterPro" id="IPR049824">
    <property type="entry name" value="RtxA-like_C80"/>
</dbReference>
<evidence type="ECO:0000256" key="22">
    <source>
        <dbReference type="SAM" id="MobiDB-lite"/>
    </source>
</evidence>
<keyword evidence="18" id="KW-0472">Membrane</keyword>
<accession>A0A2S9X6W5</accession>
<evidence type="ECO:0000256" key="1">
    <source>
        <dbReference type="ARBA" id="ARBA00001946"/>
    </source>
</evidence>
<keyword evidence="12" id="KW-0788">Thiol protease</keyword>
<dbReference type="GO" id="GO:0044164">
    <property type="term" value="C:host cell cytosol"/>
    <property type="evidence" value="ECO:0007669"/>
    <property type="project" value="UniProtKB-SubCell"/>
</dbReference>
<proteinExistence type="predicted"/>
<dbReference type="InterPro" id="IPR011509">
    <property type="entry name" value="RtxA_toxin"/>
</dbReference>
<keyword evidence="21" id="KW-0175">Coiled coil</keyword>
<dbReference type="GO" id="GO:0016740">
    <property type="term" value="F:transferase activity"/>
    <property type="evidence" value="ECO:0007669"/>
    <property type="project" value="UniProtKB-KW"/>
</dbReference>
<evidence type="ECO:0000256" key="18">
    <source>
        <dbReference type="ARBA" id="ARBA00023136"/>
    </source>
</evidence>
<dbReference type="NCBIfam" id="NF012221">
    <property type="entry name" value="MARTX_Nterm"/>
    <property type="match status" value="1"/>
</dbReference>
<feature type="region of interest" description="Disordered" evidence="22">
    <location>
        <begin position="627"/>
        <end position="648"/>
    </location>
</feature>
<evidence type="ECO:0000256" key="9">
    <source>
        <dbReference type="ARBA" id="ARBA00022723"/>
    </source>
</evidence>
<keyword evidence="5" id="KW-0964">Secreted</keyword>
<feature type="compositionally biased region" description="Acidic residues" evidence="22">
    <location>
        <begin position="1054"/>
        <end position="1070"/>
    </location>
</feature>
<evidence type="ECO:0000256" key="16">
    <source>
        <dbReference type="ARBA" id="ARBA00023026"/>
    </source>
</evidence>
<dbReference type="GO" id="GO:0008234">
    <property type="term" value="F:cysteine-type peptidase activity"/>
    <property type="evidence" value="ECO:0007669"/>
    <property type="project" value="UniProtKB-KW"/>
</dbReference>
<evidence type="ECO:0000256" key="20">
    <source>
        <dbReference type="ARBA" id="ARBA00023586"/>
    </source>
</evidence>
<feature type="region of interest" description="Disordered" evidence="22">
    <location>
        <begin position="2374"/>
        <end position="2403"/>
    </location>
</feature>
<dbReference type="Pfam" id="PF07634">
    <property type="entry name" value="RtxA"/>
    <property type="match status" value="19"/>
</dbReference>
<keyword evidence="9" id="KW-0479">Metal-binding</keyword>
<evidence type="ECO:0000256" key="19">
    <source>
        <dbReference type="ARBA" id="ARBA00023200"/>
    </source>
</evidence>
<dbReference type="InterPro" id="IPR038383">
    <property type="entry name" value="CPD_dom_sf"/>
</dbReference>
<comment type="cofactor">
    <cofactor evidence="1">
        <name>Mg(2+)</name>
        <dbReference type="ChEBI" id="CHEBI:18420"/>
    </cofactor>
</comment>
<dbReference type="CDD" id="cd16840">
    <property type="entry name" value="toxin_MLD"/>
    <property type="match status" value="1"/>
</dbReference>
<dbReference type="GO" id="GO:0008289">
    <property type="term" value="F:lipid binding"/>
    <property type="evidence" value="ECO:0007669"/>
    <property type="project" value="UniProtKB-KW"/>
</dbReference>
<keyword evidence="15" id="KW-1043">Host membrane</keyword>
<keyword evidence="8" id="KW-0808">Transferase</keyword>
<dbReference type="Gene3D" id="3.40.50.11050">
    <property type="match status" value="1"/>
</dbReference>
<evidence type="ECO:0000256" key="2">
    <source>
        <dbReference type="ARBA" id="ARBA00004165"/>
    </source>
</evidence>
<keyword evidence="17" id="KW-0446">Lipid-binding</keyword>
<dbReference type="PROSITE" id="PS51771">
    <property type="entry name" value="CGT_MARTX_CPD"/>
    <property type="match status" value="1"/>
</dbReference>
<evidence type="ECO:0000256" key="5">
    <source>
        <dbReference type="ARBA" id="ARBA00022525"/>
    </source>
</evidence>
<dbReference type="Pfam" id="PF25855">
    <property type="entry name" value="IpaJ_protease"/>
    <property type="match status" value="1"/>
</dbReference>
<evidence type="ECO:0000313" key="24">
    <source>
        <dbReference type="EMBL" id="PRP71471.1"/>
    </source>
</evidence>
<dbReference type="InterPro" id="IPR020972">
    <property type="entry name" value="Dermonecrotic/RTX_toxin_MLD"/>
</dbReference>
<dbReference type="InterPro" id="IPR011049">
    <property type="entry name" value="Serralysin-like_metalloprot_C"/>
</dbReference>
<evidence type="ECO:0000256" key="6">
    <source>
        <dbReference type="ARBA" id="ARBA00022656"/>
    </source>
</evidence>
<evidence type="ECO:0000256" key="10">
    <source>
        <dbReference type="ARBA" id="ARBA00022737"/>
    </source>
</evidence>
<evidence type="ECO:0000256" key="15">
    <source>
        <dbReference type="ARBA" id="ARBA00022870"/>
    </source>
</evidence>
<feature type="compositionally biased region" description="Basic and acidic residues" evidence="22">
    <location>
        <begin position="942"/>
        <end position="966"/>
    </location>
</feature>
<keyword evidence="7" id="KW-0645">Protease</keyword>
<dbReference type="Proteomes" id="UP000239469">
    <property type="component" value="Unassembled WGS sequence"/>
</dbReference>
<dbReference type="InterPro" id="IPR048568">
    <property type="entry name" value="RtxA_C"/>
</dbReference>
<evidence type="ECO:0000256" key="14">
    <source>
        <dbReference type="ARBA" id="ARBA00022842"/>
    </source>
</evidence>
<keyword evidence="13" id="KW-0068">Autocatalytic cleavage</keyword>
<comment type="subcellular location">
    <subcellularLocation>
        <location evidence="2">Host cell membrane</location>
    </subcellularLocation>
    <subcellularLocation>
        <location evidence="20">Host cytoplasm</location>
        <location evidence="20">Host cytosol</location>
    </subcellularLocation>
    <subcellularLocation>
        <location evidence="3">Secreted</location>
    </subcellularLocation>
</comment>